<dbReference type="AlphaFoldDB" id="A0A2S5ZYJ7"/>
<keyword evidence="2" id="KW-1185">Reference proteome</keyword>
<gene>
    <name evidence="1" type="ORF">C5F51_28540</name>
</gene>
<dbReference type="Proteomes" id="UP000238356">
    <property type="component" value="Unassembled WGS sequence"/>
</dbReference>
<evidence type="ECO:0000313" key="1">
    <source>
        <dbReference type="EMBL" id="PPJ23389.1"/>
    </source>
</evidence>
<reference evidence="1 2" key="1">
    <citation type="submission" date="2018-02" db="EMBL/GenBank/DDBJ databases">
        <title>8 Nocardia nova and 1 Nocardia cyriacigeorgica strain used for evolution to TMP-SMX.</title>
        <authorList>
            <person name="Mehta H."/>
            <person name="Weng J."/>
            <person name="Shamoo Y."/>
        </authorList>
    </citation>
    <scope>NUCLEOTIDE SEQUENCE [LARGE SCALE GENOMIC DNA]</scope>
    <source>
        <strain evidence="1 2">BAA2227</strain>
    </source>
</reference>
<evidence type="ECO:0000313" key="2">
    <source>
        <dbReference type="Proteomes" id="UP000238356"/>
    </source>
</evidence>
<comment type="caution">
    <text evidence="1">The sequence shown here is derived from an EMBL/GenBank/DDBJ whole genome shotgun (WGS) entry which is preliminary data.</text>
</comment>
<organism evidence="1 2">
    <name type="scientific">Nocardia nova</name>
    <dbReference type="NCBI Taxonomy" id="37330"/>
    <lineage>
        <taxon>Bacteria</taxon>
        <taxon>Bacillati</taxon>
        <taxon>Actinomycetota</taxon>
        <taxon>Actinomycetes</taxon>
        <taxon>Mycobacteriales</taxon>
        <taxon>Nocardiaceae</taxon>
        <taxon>Nocardia</taxon>
    </lineage>
</organism>
<dbReference type="EMBL" id="PSZD01000024">
    <property type="protein sequence ID" value="PPJ23389.1"/>
    <property type="molecule type" value="Genomic_DNA"/>
</dbReference>
<proteinExistence type="predicted"/>
<protein>
    <submittedName>
        <fullName evidence="1">Uncharacterized protein</fullName>
    </submittedName>
</protein>
<name>A0A2S5ZYJ7_9NOCA</name>
<sequence>MPSHLRRLVATYPPHQWPTVVADHLDTIAVTIEADRDDPLDYTDFAVMRHLVRTRLYGTVPIGVNGVRRIIAPGLIQRVVIDRIHSATHVTYDMLAWWPIGEWELFDLAESNVRTDGGVHIEHDSFDGVPMAEELAPIALLTGPEYLTAHTRWLGDHPVTGPRGAVLTIPSKESIYAYPVTGIEVVKAITVLARLAALHTEDPWPINQSVYWWRNGHLGLAATTRRTDTTVVITPADAFYRHTAHLDHEPDDCR</sequence>
<accession>A0A2S5ZYJ7</accession>